<comment type="caution">
    <text evidence="1">The sequence shown here is derived from an EMBL/GenBank/DDBJ whole genome shotgun (WGS) entry which is preliminary data.</text>
</comment>
<proteinExistence type="predicted"/>
<dbReference type="Pfam" id="PF14117">
    <property type="entry name" value="DUF4287"/>
    <property type="match status" value="1"/>
</dbReference>
<gene>
    <name evidence="1" type="ORF">VB739_04220</name>
</gene>
<keyword evidence="2" id="KW-1185">Reference proteome</keyword>
<evidence type="ECO:0000313" key="2">
    <source>
        <dbReference type="Proteomes" id="UP001302329"/>
    </source>
</evidence>
<name>A0ABU5STT0_9CYAN</name>
<evidence type="ECO:0000313" key="1">
    <source>
        <dbReference type="EMBL" id="MEA5441752.1"/>
    </source>
</evidence>
<dbReference type="Proteomes" id="UP001302329">
    <property type="component" value="Unassembled WGS sequence"/>
</dbReference>
<dbReference type="InterPro" id="IPR025629">
    <property type="entry name" value="DUF4287"/>
</dbReference>
<dbReference type="RefSeq" id="WP_323355865.1">
    <property type="nucleotide sequence ID" value="NZ_JAYGHY010000008.1"/>
</dbReference>
<sequence length="76" mass="8475">MSFEAYLTAIKSKTGRTPEQLKVDATKAGIYKADMKAAELVSWLKSEHDLGHGHSMAVWAVWKEKGWVQAPSSKKK</sequence>
<dbReference type="EMBL" id="JAYGHY010000008">
    <property type="protein sequence ID" value="MEA5441752.1"/>
    <property type="molecule type" value="Genomic_DNA"/>
</dbReference>
<reference evidence="1 2" key="1">
    <citation type="submission" date="2023-12" db="EMBL/GenBank/DDBJ databases">
        <title>Baltic Sea Cyanobacteria.</title>
        <authorList>
            <person name="Delbaje E."/>
            <person name="Fewer D.P."/>
            <person name="Shishido T.K."/>
        </authorList>
    </citation>
    <scope>NUCLEOTIDE SEQUENCE [LARGE SCALE GENOMIC DNA]</scope>
    <source>
        <strain evidence="1 2">UHCC 0281</strain>
    </source>
</reference>
<protein>
    <submittedName>
        <fullName evidence="1">DUF4287 domain-containing protein</fullName>
    </submittedName>
</protein>
<accession>A0ABU5STT0</accession>
<organism evidence="1 2">
    <name type="scientific">Cyanobium gracile UHCC 0281</name>
    <dbReference type="NCBI Taxonomy" id="3110309"/>
    <lineage>
        <taxon>Bacteria</taxon>
        <taxon>Bacillati</taxon>
        <taxon>Cyanobacteriota</taxon>
        <taxon>Cyanophyceae</taxon>
        <taxon>Synechococcales</taxon>
        <taxon>Prochlorococcaceae</taxon>
        <taxon>Cyanobium</taxon>
    </lineage>
</organism>